<dbReference type="Proteomes" id="UP000077384">
    <property type="component" value="Unassembled WGS sequence"/>
</dbReference>
<dbReference type="SMART" id="SM01340">
    <property type="entry name" value="DNA_mis_repair"/>
    <property type="match status" value="1"/>
</dbReference>
<dbReference type="GO" id="GO:0005524">
    <property type="term" value="F:ATP binding"/>
    <property type="evidence" value="ECO:0007669"/>
    <property type="project" value="InterPro"/>
</dbReference>
<evidence type="ECO:0000313" key="10">
    <source>
        <dbReference type="Proteomes" id="UP000093694"/>
    </source>
</evidence>
<dbReference type="CDD" id="cd00782">
    <property type="entry name" value="MutL_Trans"/>
    <property type="match status" value="1"/>
</dbReference>
<dbReference type="InterPro" id="IPR037198">
    <property type="entry name" value="MutL_C_sf"/>
</dbReference>
<dbReference type="GO" id="GO:0032300">
    <property type="term" value="C:mismatch repair complex"/>
    <property type="evidence" value="ECO:0007669"/>
    <property type="project" value="InterPro"/>
</dbReference>
<dbReference type="InterPro" id="IPR042120">
    <property type="entry name" value="MutL_C_dimsub"/>
</dbReference>
<dbReference type="SUPFAM" id="SSF55874">
    <property type="entry name" value="ATPase domain of HSP90 chaperone/DNA topoisomerase II/histidine kinase"/>
    <property type="match status" value="1"/>
</dbReference>
<accession>A0A162LF24</accession>
<evidence type="ECO:0000259" key="6">
    <source>
        <dbReference type="SMART" id="SM01340"/>
    </source>
</evidence>
<dbReference type="Pfam" id="PF13589">
    <property type="entry name" value="HATPase_c_3"/>
    <property type="match status" value="1"/>
</dbReference>
<dbReference type="EMBL" id="LITQ01000001">
    <property type="protein sequence ID" value="OAA94982.1"/>
    <property type="molecule type" value="Genomic_DNA"/>
</dbReference>
<dbReference type="Gene3D" id="3.30.1370.100">
    <property type="entry name" value="MutL, C-terminal domain, regulatory subdomain"/>
    <property type="match status" value="1"/>
</dbReference>
<dbReference type="Pfam" id="PF01119">
    <property type="entry name" value="DNA_mis_repair"/>
    <property type="match status" value="1"/>
</dbReference>
<dbReference type="PANTHER" id="PTHR10073:SF12">
    <property type="entry name" value="DNA MISMATCH REPAIR PROTEIN MLH1"/>
    <property type="match status" value="1"/>
</dbReference>
<comment type="similarity">
    <text evidence="1 4">Belongs to the DNA mismatch repair MutL/HexB family.</text>
</comment>
<dbReference type="EMBL" id="LROR01000046">
    <property type="protein sequence ID" value="OBR94311.1"/>
    <property type="molecule type" value="Genomic_DNA"/>
</dbReference>
<comment type="caution">
    <text evidence="7">The sequence shown here is derived from an EMBL/GenBank/DDBJ whole genome shotgun (WGS) entry which is preliminary data.</text>
</comment>
<reference evidence="8 10" key="2">
    <citation type="journal article" date="2016" name="Front. Microbiol.">
        <title>Industrial Acetogenic Biocatalysts: A Comparative Metabolic and Genomic Analysis.</title>
        <authorList>
            <person name="Bengelsdorf F."/>
            <person name="Poehlein A."/>
            <person name="Sonja S."/>
            <person name="Erz C."/>
            <person name="Hummel T."/>
            <person name="Hoffmeister S."/>
            <person name="Daniel R."/>
            <person name="Durre P."/>
        </authorList>
    </citation>
    <scope>NUCLEOTIDE SEQUENCE [LARGE SCALE GENOMIC DNA]</scope>
    <source>
        <strain evidence="8 10">PTA-10522</strain>
    </source>
</reference>
<dbReference type="PROSITE" id="PS00058">
    <property type="entry name" value="DNA_MISMATCH_REPAIR_1"/>
    <property type="match status" value="1"/>
</dbReference>
<dbReference type="Pfam" id="PF08676">
    <property type="entry name" value="MutL_C"/>
    <property type="match status" value="1"/>
</dbReference>
<dbReference type="Gene3D" id="3.30.1540.20">
    <property type="entry name" value="MutL, C-terminal domain, dimerisation subdomain"/>
    <property type="match status" value="1"/>
</dbReference>
<comment type="function">
    <text evidence="4">This protein is involved in the repair of mismatches in DNA. It is required for dam-dependent methyl-directed DNA mismatch repair. May act as a 'molecular matchmaker', a protein that promotes the formation of a stable complex between two or more DNA-binding proteins in an ATP-dependent manner without itself being part of a final effector complex.</text>
</comment>
<dbReference type="AlphaFoldDB" id="A0A162LF24"/>
<organism evidence="7 9">
    <name type="scientific">Clostridium coskatii</name>
    <dbReference type="NCBI Taxonomy" id="1705578"/>
    <lineage>
        <taxon>Bacteria</taxon>
        <taxon>Bacillati</taxon>
        <taxon>Bacillota</taxon>
        <taxon>Clostridia</taxon>
        <taxon>Eubacteriales</taxon>
        <taxon>Clostridiaceae</taxon>
        <taxon>Clostridium</taxon>
    </lineage>
</organism>
<name>A0A162LF24_9CLOT</name>
<dbReference type="SUPFAM" id="SSF54211">
    <property type="entry name" value="Ribosomal protein S5 domain 2-like"/>
    <property type="match status" value="1"/>
</dbReference>
<keyword evidence="2 4" id="KW-0227">DNA damage</keyword>
<protein>
    <recommendedName>
        <fullName evidence="4">DNA mismatch repair protein MutL</fullName>
    </recommendedName>
</protein>
<dbReference type="InterPro" id="IPR020667">
    <property type="entry name" value="DNA_mismatch_repair_MutL"/>
</dbReference>
<dbReference type="InterPro" id="IPR014721">
    <property type="entry name" value="Ribsml_uS5_D2-typ_fold_subgr"/>
</dbReference>
<feature type="domain" description="DNA mismatch repair protein S5" evidence="6">
    <location>
        <begin position="210"/>
        <end position="328"/>
    </location>
</feature>
<dbReference type="PATRIC" id="fig|1705578.3.peg.209"/>
<dbReference type="InterPro" id="IPR014762">
    <property type="entry name" value="DNA_mismatch_repair_CS"/>
</dbReference>
<evidence type="ECO:0000313" key="7">
    <source>
        <dbReference type="EMBL" id="OAA94982.1"/>
    </source>
</evidence>
<sequence length="610" mass="68818">MMKRINLLDENTSNKIAAGEVVEGPSSVIKELLENSIDSGAKNITIEIEEGGEKSIKIIDDGWGIHPLDIKKAFMPHATSKISTVEDLDKISTLGFRGEALCSIASVSNTILKSKAEGFDVGNEIIISGGVLKETQEIGCNKGTTILVEDLFFNVPARKKFLKSPSREAAGISDIVTRLSLANPNISFKFFKNGKKALTTYGTGKVMDVIRCVYGKNIYENIIPVEKHSDIISICGYIGNSEISRGSRNNQSIFINKRYVKNKSITSAAEQAFKSFLTINKFPFFILFIDIFPEFVDVNVHPAKWEVKFSDSRMVFKFVFDAIHEALRESLKDSFTIDLKEDDLKPKETQAEIKEVQIPIDLKSPNEGIYIEKNESSLFKKSKENSNKNEFIKEPKVSFTAKENAVSKNKQEEPRVAKFQPLRIIGQFHSTYIIAEDSSNLYMIDQHAAHEKILFEKYKKSIQKGMVLSQVLITPVIMELTIKDYNCFIENRDLFKKTGFNVELFGNNTISIREVPMILGKPDMKNLFMDILDNLKNMGSGDTWEVKYLSLATLACKAAIKANASISEIEMNHLIEELRFIDDPFNCPHGRPTIIKLTLNDLEKKFKRIQ</sequence>
<dbReference type="FunFam" id="3.30.565.10:FF:000003">
    <property type="entry name" value="DNA mismatch repair endonuclease MutL"/>
    <property type="match status" value="1"/>
</dbReference>
<evidence type="ECO:0000256" key="3">
    <source>
        <dbReference type="ARBA" id="ARBA00023204"/>
    </source>
</evidence>
<dbReference type="Gene3D" id="3.30.565.10">
    <property type="entry name" value="Histidine kinase-like ATPase, C-terminal domain"/>
    <property type="match status" value="1"/>
</dbReference>
<feature type="domain" description="MutL C-terminal dimerisation" evidence="5">
    <location>
        <begin position="424"/>
        <end position="566"/>
    </location>
</feature>
<gene>
    <name evidence="4 7" type="primary">mutL</name>
    <name evidence="8" type="ORF">CLCOS_20330</name>
    <name evidence="7" type="ORF">WX73_01391</name>
</gene>
<evidence type="ECO:0000256" key="2">
    <source>
        <dbReference type="ARBA" id="ARBA00022763"/>
    </source>
</evidence>
<dbReference type="InterPro" id="IPR013507">
    <property type="entry name" value="DNA_mismatch_S5_2-like"/>
</dbReference>
<dbReference type="SUPFAM" id="SSF118116">
    <property type="entry name" value="DNA mismatch repair protein MutL"/>
    <property type="match status" value="1"/>
</dbReference>
<dbReference type="GO" id="GO:0016887">
    <property type="term" value="F:ATP hydrolysis activity"/>
    <property type="evidence" value="ECO:0007669"/>
    <property type="project" value="InterPro"/>
</dbReference>
<dbReference type="PROSITE" id="PS00018">
    <property type="entry name" value="EF_HAND_1"/>
    <property type="match status" value="1"/>
</dbReference>
<dbReference type="GO" id="GO:0140664">
    <property type="term" value="F:ATP-dependent DNA damage sensor activity"/>
    <property type="evidence" value="ECO:0007669"/>
    <property type="project" value="InterPro"/>
</dbReference>
<dbReference type="InterPro" id="IPR020568">
    <property type="entry name" value="Ribosomal_Su5_D2-typ_SF"/>
</dbReference>
<dbReference type="InterPro" id="IPR038973">
    <property type="entry name" value="MutL/Mlh/Pms-like"/>
</dbReference>
<dbReference type="InterPro" id="IPR014790">
    <property type="entry name" value="MutL_C"/>
</dbReference>
<proteinExistence type="inferred from homology"/>
<keyword evidence="3 4" id="KW-0234">DNA repair</keyword>
<dbReference type="GO" id="GO:0030983">
    <property type="term" value="F:mismatched DNA binding"/>
    <property type="evidence" value="ECO:0007669"/>
    <property type="project" value="InterPro"/>
</dbReference>
<evidence type="ECO:0000313" key="9">
    <source>
        <dbReference type="Proteomes" id="UP000077384"/>
    </source>
</evidence>
<dbReference type="Gene3D" id="3.30.230.10">
    <property type="match status" value="1"/>
</dbReference>
<dbReference type="CDD" id="cd16926">
    <property type="entry name" value="HATPase_MutL-MLH-PMS-like"/>
    <property type="match status" value="1"/>
</dbReference>
<evidence type="ECO:0000256" key="4">
    <source>
        <dbReference type="HAMAP-Rule" id="MF_00149"/>
    </source>
</evidence>
<dbReference type="SMART" id="SM00853">
    <property type="entry name" value="MutL_C"/>
    <property type="match status" value="1"/>
</dbReference>
<dbReference type="InterPro" id="IPR002099">
    <property type="entry name" value="MutL/Mlh/PMS"/>
</dbReference>
<dbReference type="PANTHER" id="PTHR10073">
    <property type="entry name" value="DNA MISMATCH REPAIR PROTEIN MLH, PMS, MUTL"/>
    <property type="match status" value="1"/>
</dbReference>
<dbReference type="Proteomes" id="UP000093694">
    <property type="component" value="Unassembled WGS sequence"/>
</dbReference>
<dbReference type="InterPro" id="IPR042121">
    <property type="entry name" value="MutL_C_regsub"/>
</dbReference>
<dbReference type="NCBIfam" id="TIGR00585">
    <property type="entry name" value="mutl"/>
    <property type="match status" value="1"/>
</dbReference>
<reference evidence="7 9" key="1">
    <citation type="journal article" date="2015" name="Biotechnol. Bioeng.">
        <title>Genome sequence and phenotypic characterization of Caulobacter segnis.</title>
        <authorList>
            <person name="Patel S."/>
            <person name="Fletcher B."/>
            <person name="Scott D.C."/>
            <person name="Ely B."/>
        </authorList>
    </citation>
    <scope>NUCLEOTIDE SEQUENCE [LARGE SCALE GENOMIC DNA]</scope>
    <source>
        <strain evidence="7 9">PS02</strain>
    </source>
</reference>
<dbReference type="InterPro" id="IPR018247">
    <property type="entry name" value="EF_Hand_1_Ca_BS"/>
</dbReference>
<dbReference type="HAMAP" id="MF_00149">
    <property type="entry name" value="DNA_mis_repair"/>
    <property type="match status" value="1"/>
</dbReference>
<evidence type="ECO:0000256" key="1">
    <source>
        <dbReference type="ARBA" id="ARBA00006082"/>
    </source>
</evidence>
<keyword evidence="10" id="KW-1185">Reference proteome</keyword>
<evidence type="ECO:0000313" key="8">
    <source>
        <dbReference type="EMBL" id="OBR94311.1"/>
    </source>
</evidence>
<dbReference type="GO" id="GO:0006298">
    <property type="term" value="P:mismatch repair"/>
    <property type="evidence" value="ECO:0007669"/>
    <property type="project" value="UniProtKB-UniRule"/>
</dbReference>
<dbReference type="InterPro" id="IPR036890">
    <property type="entry name" value="HATPase_C_sf"/>
</dbReference>
<evidence type="ECO:0000259" key="5">
    <source>
        <dbReference type="SMART" id="SM00853"/>
    </source>
</evidence>